<evidence type="ECO:0000256" key="1">
    <source>
        <dbReference type="SAM" id="MobiDB-lite"/>
    </source>
</evidence>
<organism evidence="2 3">
    <name type="scientific">Shimazuella alba</name>
    <dbReference type="NCBI Taxonomy" id="2690964"/>
    <lineage>
        <taxon>Bacteria</taxon>
        <taxon>Bacillati</taxon>
        <taxon>Bacillota</taxon>
        <taxon>Bacilli</taxon>
        <taxon>Bacillales</taxon>
        <taxon>Thermoactinomycetaceae</taxon>
        <taxon>Shimazuella</taxon>
    </lineage>
</organism>
<keyword evidence="3" id="KW-1185">Reference proteome</keyword>
<dbReference type="RefSeq" id="WP_160802769.1">
    <property type="nucleotide sequence ID" value="NZ_WUUL01000014.1"/>
</dbReference>
<gene>
    <name evidence="2" type="ORF">GSM42_17205</name>
</gene>
<sequence length="133" mass="14309">MGAKAEQIRSRVAAKVQAKLEQLDSEHGTSKTGLKEALQGSKSGPLNMLKVFNPFGPKGSGSISQDLKDARSAWAQALKDVPKLAAKSGVDRTKLAAYVTLSNAFAKWLEDHANDDDATLERAAKAFEKQNKL</sequence>
<proteinExistence type="predicted"/>
<reference evidence="2 3" key="1">
    <citation type="submission" date="2019-12" db="EMBL/GenBank/DDBJ databases">
        <title>Whole-genome analyses of novel actinobacteria.</title>
        <authorList>
            <person name="Sahin N."/>
            <person name="Saygin H."/>
        </authorList>
    </citation>
    <scope>NUCLEOTIDE SEQUENCE [LARGE SCALE GENOMIC DNA]</scope>
    <source>
        <strain evidence="2 3">KC615</strain>
    </source>
</reference>
<comment type="caution">
    <text evidence="2">The sequence shown here is derived from an EMBL/GenBank/DDBJ whole genome shotgun (WGS) entry which is preliminary data.</text>
</comment>
<protein>
    <submittedName>
        <fullName evidence="2">Uncharacterized protein</fullName>
    </submittedName>
</protein>
<accession>A0A6I4W538</accession>
<evidence type="ECO:0000313" key="2">
    <source>
        <dbReference type="EMBL" id="MXQ55422.1"/>
    </source>
</evidence>
<dbReference type="AlphaFoldDB" id="A0A6I4W538"/>
<evidence type="ECO:0000313" key="3">
    <source>
        <dbReference type="Proteomes" id="UP000430692"/>
    </source>
</evidence>
<name>A0A6I4W538_9BACL</name>
<dbReference type="EMBL" id="WUUL01000014">
    <property type="protein sequence ID" value="MXQ55422.1"/>
    <property type="molecule type" value="Genomic_DNA"/>
</dbReference>
<feature type="region of interest" description="Disordered" evidence="1">
    <location>
        <begin position="20"/>
        <end position="41"/>
    </location>
</feature>
<dbReference type="Proteomes" id="UP000430692">
    <property type="component" value="Unassembled WGS sequence"/>
</dbReference>